<dbReference type="Pfam" id="PF05685">
    <property type="entry name" value="Uma2"/>
    <property type="match status" value="1"/>
</dbReference>
<dbReference type="EMBL" id="BIFY01000109">
    <property type="protein sequence ID" value="GCE62140.1"/>
    <property type="molecule type" value="Genomic_DNA"/>
</dbReference>
<dbReference type="PANTHER" id="PTHR36558:SF1">
    <property type="entry name" value="RESTRICTION ENDONUCLEASE DOMAIN-CONTAINING PROTEIN-RELATED"/>
    <property type="match status" value="1"/>
</dbReference>
<dbReference type="SUPFAM" id="SSF52980">
    <property type="entry name" value="Restriction endonuclease-like"/>
    <property type="match status" value="1"/>
</dbReference>
<dbReference type="CDD" id="cd06260">
    <property type="entry name" value="DUF820-like"/>
    <property type="match status" value="1"/>
</dbReference>
<dbReference type="Proteomes" id="UP000289660">
    <property type="component" value="Unassembled WGS sequence"/>
</dbReference>
<gene>
    <name evidence="2" type="ORF">MiAbB_04085</name>
</gene>
<reference evidence="3" key="1">
    <citation type="submission" date="2018-12" db="EMBL/GenBank/DDBJ databases">
        <title>Genome sequence of Microcystis aeruginosa NIES-4285.</title>
        <authorList>
            <person name="Tanabe Y."/>
        </authorList>
    </citation>
    <scope>NUCLEOTIDE SEQUENCE [LARGE SCALE GENOMIC DNA]</scope>
    <source>
        <strain evidence="3">NIES-4285</strain>
    </source>
</reference>
<accession>A0A402DIS7</accession>
<protein>
    <recommendedName>
        <fullName evidence="1">Putative restriction endonuclease domain-containing protein</fullName>
    </recommendedName>
</protein>
<name>A0A402DIS7_MICAE</name>
<proteinExistence type="predicted"/>
<dbReference type="AlphaFoldDB" id="A0A402DIS7"/>
<feature type="domain" description="Putative restriction endonuclease" evidence="1">
    <location>
        <begin position="13"/>
        <end position="160"/>
    </location>
</feature>
<dbReference type="PANTHER" id="PTHR36558">
    <property type="entry name" value="GLR1098 PROTEIN"/>
    <property type="match status" value="1"/>
</dbReference>
<evidence type="ECO:0000313" key="2">
    <source>
        <dbReference type="EMBL" id="GCE62140.1"/>
    </source>
</evidence>
<comment type="caution">
    <text evidence="2">The sequence shown here is derived from an EMBL/GenBank/DDBJ whole genome shotgun (WGS) entry which is preliminary data.</text>
</comment>
<dbReference type="Gene3D" id="3.90.1570.10">
    <property type="entry name" value="tt1808, chain A"/>
    <property type="match status" value="1"/>
</dbReference>
<dbReference type="InterPro" id="IPR008538">
    <property type="entry name" value="Uma2"/>
</dbReference>
<evidence type="ECO:0000313" key="3">
    <source>
        <dbReference type="Proteomes" id="UP000289660"/>
    </source>
</evidence>
<dbReference type="InterPro" id="IPR012296">
    <property type="entry name" value="Nuclease_put_TT1808"/>
</dbReference>
<sequence>MIANFDHNYLAPEDYLATERIAKDKHEYIRGQTYAMAGASKAHGMIIINLATLLKNRLRGSGCLVYATAMKVRLEIANSYFYPDLVVTCDSRDNQSFSEDFIRYPRLIVEVLSPTTAAFDRGDKFADYRSLETLEEYVLISQERISVDCFRRNDEGFWVLYP</sequence>
<evidence type="ECO:0000259" key="1">
    <source>
        <dbReference type="Pfam" id="PF05685"/>
    </source>
</evidence>
<dbReference type="InterPro" id="IPR011335">
    <property type="entry name" value="Restrct_endonuc-II-like"/>
</dbReference>
<organism evidence="2 3">
    <name type="scientific">Microcystis aeruginosa NIES-4285</name>
    <dbReference type="NCBI Taxonomy" id="2497681"/>
    <lineage>
        <taxon>Bacteria</taxon>
        <taxon>Bacillati</taxon>
        <taxon>Cyanobacteriota</taxon>
        <taxon>Cyanophyceae</taxon>
        <taxon>Oscillatoriophycideae</taxon>
        <taxon>Chroococcales</taxon>
        <taxon>Microcystaceae</taxon>
        <taxon>Microcystis</taxon>
    </lineage>
</organism>